<dbReference type="SUPFAM" id="SSF48371">
    <property type="entry name" value="ARM repeat"/>
    <property type="match status" value="1"/>
</dbReference>
<dbReference type="GO" id="GO:0005643">
    <property type="term" value="C:nuclear pore"/>
    <property type="evidence" value="ECO:0007669"/>
    <property type="project" value="TreeGrafter"/>
</dbReference>
<dbReference type="OMA" id="SWKWAGS"/>
<dbReference type="VEuPathDB" id="AmoebaDB:EHI5A_024970"/>
<gene>
    <name evidence="9" type="ORF">CL6EHI_009630</name>
</gene>
<evidence type="ECO:0000313" key="10">
    <source>
        <dbReference type="Proteomes" id="UP000078387"/>
    </source>
</evidence>
<keyword evidence="7" id="KW-0539">Nucleus</keyword>
<dbReference type="InterPro" id="IPR044189">
    <property type="entry name" value="XPO4/7-like"/>
</dbReference>
<name>A0A5K1UH46_ENTHI</name>
<keyword evidence="6" id="KW-0653">Protein transport</keyword>
<dbReference type="PANTHER" id="PTHR12596">
    <property type="entry name" value="EXPORTIN 4,7-RELATED"/>
    <property type="match status" value="1"/>
</dbReference>
<dbReference type="VEuPathDB" id="AmoebaDB:EHI_009630"/>
<evidence type="ECO:0000256" key="5">
    <source>
        <dbReference type="ARBA" id="ARBA00022490"/>
    </source>
</evidence>
<accession>A0A5K1UH46</accession>
<dbReference type="InterPro" id="IPR016024">
    <property type="entry name" value="ARM-type_fold"/>
</dbReference>
<dbReference type="GO" id="GO:0006611">
    <property type="term" value="P:protein export from nucleus"/>
    <property type="evidence" value="ECO:0007669"/>
    <property type="project" value="TreeGrafter"/>
</dbReference>
<proteinExistence type="inferred from homology"/>
<evidence type="ECO:0000256" key="4">
    <source>
        <dbReference type="ARBA" id="ARBA00022448"/>
    </source>
</evidence>
<dbReference type="EMBL" id="BDEQ01000001">
    <property type="protein sequence ID" value="GAT94110.1"/>
    <property type="molecule type" value="Genomic_DNA"/>
</dbReference>
<dbReference type="PANTHER" id="PTHR12596:SF2">
    <property type="entry name" value="EXPORTIN-7 ISOFORM X1"/>
    <property type="match status" value="1"/>
</dbReference>
<comment type="similarity">
    <text evidence="3">Belongs to the exportin family.</text>
</comment>
<dbReference type="VEuPathDB" id="AmoebaDB:KM1_019770"/>
<feature type="domain" description="Exportin-7/Ran-binding protein 17 TPR repeats" evidence="8">
    <location>
        <begin position="402"/>
        <end position="633"/>
    </location>
</feature>
<dbReference type="InterPro" id="IPR057947">
    <property type="entry name" value="TPR_XPO7/RBP17"/>
</dbReference>
<evidence type="ECO:0000256" key="3">
    <source>
        <dbReference type="ARBA" id="ARBA00009466"/>
    </source>
</evidence>
<dbReference type="AlphaFoldDB" id="A0A5K1UH46"/>
<evidence type="ECO:0000256" key="2">
    <source>
        <dbReference type="ARBA" id="ARBA00004496"/>
    </source>
</evidence>
<evidence type="ECO:0000256" key="6">
    <source>
        <dbReference type="ARBA" id="ARBA00022927"/>
    </source>
</evidence>
<comment type="caution">
    <text evidence="9">The sequence shown here is derived from an EMBL/GenBank/DDBJ whole genome shotgun (WGS) entry which is preliminary data.</text>
</comment>
<dbReference type="Proteomes" id="UP000078387">
    <property type="component" value="Unassembled WGS sequence"/>
</dbReference>
<dbReference type="GO" id="GO:0005737">
    <property type="term" value="C:cytoplasm"/>
    <property type="evidence" value="ECO:0007669"/>
    <property type="project" value="UniProtKB-SubCell"/>
</dbReference>
<evidence type="ECO:0000256" key="7">
    <source>
        <dbReference type="ARBA" id="ARBA00023242"/>
    </source>
</evidence>
<evidence type="ECO:0000256" key="1">
    <source>
        <dbReference type="ARBA" id="ARBA00004123"/>
    </source>
</evidence>
<evidence type="ECO:0000259" key="8">
    <source>
        <dbReference type="Pfam" id="PF25795"/>
    </source>
</evidence>
<comment type="subcellular location">
    <subcellularLocation>
        <location evidence="2">Cytoplasm</location>
    </subcellularLocation>
    <subcellularLocation>
        <location evidence="1">Nucleus</location>
    </subcellularLocation>
</comment>
<sequence length="1042" mass="120112">MSINTMNLQQLEQLATQMYSAQTNQIIDFSPTQSQQILVESNNIYAQIHALKSFKKMADTISTTMEQKLQIKQFIYEFLSKRIGSLSSQTINIAIKTFVDLLKATWFDDPQNKTFINGLKDNALKDPSSIPFVFTLLVELTDNMSNTQNCTNRKATINYKDNCLKDIFSLSLEVFNLLLQKRPSNIEQLMLSTMKLMLSCLKYNFLGTNMDETTEDIYTVQIPNDWKNFFEDITFVQQLFNVYFNCKPPLTTIILDTIGYISLIRKSLWARQADGSGLQHCLIDGASKIVQSGYGLDNSETRFVFCRFLDRLKTNHPIHQIITTQHINCFSQFTINTFNNWSDNKNAVLYLLSFWNKVITSTQLNGDTQTETLLNQTALCLSQALVNSVLQFFEVMDYSDDDTVIDEEEFKLQDYMETLSSLAKAQYKEMAGFLTERIEVIINTLSQISNATDYNSPLRKKLETQMCWLLTVMNAMLNRTYSNGNDNEQIQAALVGKIFRCMNLTDSIINYVNKTNQKSIEVKVEFEYMKFFGNFKNLYISASQYRTDTIQPLREVLGIDKIEDIVGKIMQKISFNLTSFPRNTSLIDKTLDTFLLFVSSCSQSKFIASLPFTQQLMQNHANRYFDFLSQSTTNEELVKLRRKYYSILGKILFQDESCDFMQFMRPFDTKLKFLITSIQSGTFNNDLVSNVDMLLSILIDLQGLLTVATTASQYIKFFEWFFFDYYENVLFAGVDANGSLFFNQVTTRQCPLLLYNTLKFLVQFTNSTYNRINFSNSSPNAILLFRAIVSTIKIIIPLLPLLPEKLFDNSIPRIFTIFNNFLTGNFIPYGVLIYYNDPALPSLMQCIMLTLFAIPLDKIFQESKFRVVVFTTLQGMFSVLYRFIFSSDVNTFQKLLMILINGLQSTDPNIIRSSMKIVSQIFDTYDSVQTRETENFASFESQIGKSQSYFKEMMKASMETMLFTEGSNQLRGVNCLVQLIKHFPVFFTEYKTALFNSQKTEQQKQLVLEKFKLIEDGVNESHFNDILNKALSDLKGNLSSIN</sequence>
<dbReference type="VEuPathDB" id="AmoebaDB:EHI8A_005230"/>
<evidence type="ECO:0000313" key="9">
    <source>
        <dbReference type="EMBL" id="GAT94110.1"/>
    </source>
</evidence>
<protein>
    <submittedName>
        <fullName evidence="9">Ran-binding protein putative</fullName>
    </submittedName>
</protein>
<dbReference type="GO" id="GO:0005049">
    <property type="term" value="F:nuclear export signal receptor activity"/>
    <property type="evidence" value="ECO:0007669"/>
    <property type="project" value="InterPro"/>
</dbReference>
<reference evidence="9 10" key="1">
    <citation type="submission" date="2016-05" db="EMBL/GenBank/DDBJ databases">
        <title>First whole genome sequencing of Entamoeba histolytica HM1:IMSS-clone-6.</title>
        <authorList>
            <person name="Mukherjee Avik.K."/>
            <person name="Izumyama S."/>
            <person name="Nakada-Tsukui K."/>
            <person name="Nozaki T."/>
        </authorList>
    </citation>
    <scope>NUCLEOTIDE SEQUENCE [LARGE SCALE GENOMIC DNA]</scope>
    <source>
        <strain evidence="9 10">HM1:IMSS clone 6</strain>
    </source>
</reference>
<keyword evidence="4" id="KW-0813">Transport</keyword>
<dbReference type="Pfam" id="PF25795">
    <property type="entry name" value="TPR_XPO7"/>
    <property type="match status" value="1"/>
</dbReference>
<dbReference type="VEuPathDB" id="AmoebaDB:EHI7A_007970"/>
<keyword evidence="5" id="KW-0963">Cytoplasm</keyword>
<organism evidence="9 10">
    <name type="scientific">Entamoeba histolytica</name>
    <dbReference type="NCBI Taxonomy" id="5759"/>
    <lineage>
        <taxon>Eukaryota</taxon>
        <taxon>Amoebozoa</taxon>
        <taxon>Evosea</taxon>
        <taxon>Archamoebae</taxon>
        <taxon>Mastigamoebida</taxon>
        <taxon>Entamoebidae</taxon>
        <taxon>Entamoeba</taxon>
    </lineage>
</organism>